<accession>A0AAX0RV39</accession>
<dbReference type="GO" id="GO:0017168">
    <property type="term" value="F:5-oxoprolinase (ATP-hydrolyzing) activity"/>
    <property type="evidence" value="ECO:0007669"/>
    <property type="project" value="TreeGrafter"/>
</dbReference>
<evidence type="ECO:0000259" key="3">
    <source>
        <dbReference type="Pfam" id="PF19278"/>
    </source>
</evidence>
<organism evidence="4 5">
    <name type="scientific">Peribacillus butanolivorans</name>
    <dbReference type="NCBI Taxonomy" id="421767"/>
    <lineage>
        <taxon>Bacteria</taxon>
        <taxon>Bacillati</taxon>
        <taxon>Bacillota</taxon>
        <taxon>Bacilli</taxon>
        <taxon>Bacillales</taxon>
        <taxon>Bacillaceae</taxon>
        <taxon>Peribacillus</taxon>
    </lineage>
</organism>
<evidence type="ECO:0000313" key="5">
    <source>
        <dbReference type="Proteomes" id="UP000220106"/>
    </source>
</evidence>
<dbReference type="Pfam" id="PF19278">
    <property type="entry name" value="Hydant_A_C"/>
    <property type="match status" value="1"/>
</dbReference>
<feature type="domain" description="Hydantoinase A/oxoprolinase" evidence="1">
    <location>
        <begin position="200"/>
        <end position="485"/>
    </location>
</feature>
<dbReference type="AlphaFoldDB" id="A0AAX0RV39"/>
<sequence>MSKYICGIDMGGTFTDFVSFNTETQEIEVWKNLSTPKQPINGLLTGLNNFDDLTSVGQIRHGTTIATNAILERKGGNVAFITTKGFKDVPFIQRGNRKKHYDISWIKPEPLVKRRNCFEITERLTHKGEVLQEINEEEVKQIAEEIRNRGDIDSIAINTLYSYVNPSHEQQIKSLFKKYLPEIPVSISYEVLPKWKEYERGSTVIADAYIKPIVSNYVKTLEENFEEMNITKNVGIMKSNGGIMTIDATDQAPINTAVSGPTGGVVAGKSIANLCGIDNLVTLDMGGTSTDVAVIVNGEEQFTTNFEIEWGIPIQVPMIDIRTIGAGGGSIASIDKGGMLNVGPESAGAHPGPVCYGNGGEKPTVTDANLVLGRLNPQNFLGGKMKLDYGAAYKATEKLGEQIGMSVEETALSIVKIANNNMVGALRMVLIEQGYDPRDFTMLSFGGAGPVHASDIIDIAGIPNCIVPVYPGQFSAFGFVQCDARVDLQRTVQMTSKFFDIDRANRVFQELKETGMNDLISQGYRENLEVITSIEMRYLGQNYELDIPFTYAQINEDNVQHIWNTFHDMHNDRFGFKIDGEVMEIVNYKVTVISKPEKAKLKNIDLANGGIAVPKDERLVRFDDEFLATAIYDRDTLLAGHRIAGPAIIEESASSTVIRPNHIVIVDDFGNLHIKTKEGC</sequence>
<dbReference type="InterPro" id="IPR008040">
    <property type="entry name" value="Hydant_A_N"/>
</dbReference>
<dbReference type="InterPro" id="IPR049517">
    <property type="entry name" value="ACX-like_C"/>
</dbReference>
<gene>
    <name evidence="4" type="ORF">CN689_24865</name>
</gene>
<dbReference type="PANTHER" id="PTHR11365:SF23">
    <property type="entry name" value="HYPOTHETICAL 5-OXOPROLINASE (EUROFUNG)-RELATED"/>
    <property type="match status" value="1"/>
</dbReference>
<proteinExistence type="predicted"/>
<protein>
    <submittedName>
        <fullName evidence="4">Hydantoin utilization protein</fullName>
    </submittedName>
</protein>
<dbReference type="EMBL" id="NUEQ01000106">
    <property type="protein sequence ID" value="PEJ26684.1"/>
    <property type="molecule type" value="Genomic_DNA"/>
</dbReference>
<evidence type="ECO:0000313" key="4">
    <source>
        <dbReference type="EMBL" id="PEJ26684.1"/>
    </source>
</evidence>
<dbReference type="InterPro" id="IPR045079">
    <property type="entry name" value="Oxoprolinase-like"/>
</dbReference>
<dbReference type="GO" id="GO:0005829">
    <property type="term" value="C:cytosol"/>
    <property type="evidence" value="ECO:0007669"/>
    <property type="project" value="TreeGrafter"/>
</dbReference>
<reference evidence="4 5" key="1">
    <citation type="submission" date="2017-09" db="EMBL/GenBank/DDBJ databases">
        <title>Large-scale bioinformatics analysis of Bacillus genomes uncovers conserved roles of natural products in bacterial physiology.</title>
        <authorList>
            <consortium name="Agbiome Team Llc"/>
            <person name="Bleich R.M."/>
            <person name="Kirk G.J."/>
            <person name="Santa Maria K.C."/>
            <person name="Allen S.E."/>
            <person name="Farag S."/>
            <person name="Shank E.A."/>
            <person name="Bowers A."/>
        </authorList>
    </citation>
    <scope>NUCLEOTIDE SEQUENCE [LARGE SCALE GENOMIC DNA]</scope>
    <source>
        <strain evidence="4 5">AFS003229</strain>
    </source>
</reference>
<evidence type="ECO:0000259" key="2">
    <source>
        <dbReference type="Pfam" id="PF05378"/>
    </source>
</evidence>
<dbReference type="RefSeq" id="WP_098177780.1">
    <property type="nucleotide sequence ID" value="NZ_NUEQ01000106.1"/>
</dbReference>
<feature type="domain" description="Acetophenone carboxylase-like C-terminal" evidence="3">
    <location>
        <begin position="504"/>
        <end position="675"/>
    </location>
</feature>
<dbReference type="GO" id="GO:0006749">
    <property type="term" value="P:glutathione metabolic process"/>
    <property type="evidence" value="ECO:0007669"/>
    <property type="project" value="TreeGrafter"/>
</dbReference>
<feature type="domain" description="Hydantoinase/oxoprolinase N-terminal" evidence="2">
    <location>
        <begin position="7"/>
        <end position="179"/>
    </location>
</feature>
<dbReference type="InterPro" id="IPR002821">
    <property type="entry name" value="Hydantoinase_A"/>
</dbReference>
<evidence type="ECO:0000259" key="1">
    <source>
        <dbReference type="Pfam" id="PF01968"/>
    </source>
</evidence>
<comment type="caution">
    <text evidence="4">The sequence shown here is derived from an EMBL/GenBank/DDBJ whole genome shotgun (WGS) entry which is preliminary data.</text>
</comment>
<name>A0AAX0RV39_9BACI</name>
<dbReference type="Proteomes" id="UP000220106">
    <property type="component" value="Unassembled WGS sequence"/>
</dbReference>
<dbReference type="Pfam" id="PF01968">
    <property type="entry name" value="Hydantoinase_A"/>
    <property type="match status" value="1"/>
</dbReference>
<dbReference type="Pfam" id="PF05378">
    <property type="entry name" value="Hydant_A_N"/>
    <property type="match status" value="1"/>
</dbReference>
<dbReference type="PANTHER" id="PTHR11365">
    <property type="entry name" value="5-OXOPROLINASE RELATED"/>
    <property type="match status" value="1"/>
</dbReference>